<dbReference type="FunFam" id="2.10.90.10:FF:000001">
    <property type="entry name" value="Bone morphogenetic protein 4"/>
    <property type="match status" value="1"/>
</dbReference>
<dbReference type="InterPro" id="IPR001111">
    <property type="entry name" value="TGF-b_propeptide"/>
</dbReference>
<dbReference type="GO" id="GO:0008083">
    <property type="term" value="F:growth factor activity"/>
    <property type="evidence" value="ECO:0007669"/>
    <property type="project" value="UniProtKB-KW"/>
</dbReference>
<sequence length="422" mass="48177">MTSLRILMVAITCLTSCHVTAKPMPHITQNDEKSIQRNLLTVFGMDRKPMVDANAGRVPQYLLDMYDKVVQGNLTTFNTKTKANTIRTYFEKGKSEKKLTFKMKQPQLTESVLGAEIRFFCDKFTMDQLAGAHNPSLLRRPLYLYVHLRKQKTSHKSYRFVDVVHVSNGFSGWLRFNVGNVINDLLKSNANKYMKLQFSILFKKIHRREERIPGKLSLVLDKSGGETLPSLLVYIHDTNTKSLLDNEPSRETQKEGSPLGYLDKGVGNSLSLSGSLPLKAKQRVRRAQSNDNKFRRKPSNQNQRKARLCTLHEFYVDFHEIGWADWIIAPNGYQANICQGECPFPLGGQYNATNHATVQAILSTREFRIKLKHGRYSSTTNIGRPCCVPDILHSLHVLYYDDYNNVVLKVFDDMQASQCGCY</sequence>
<evidence type="ECO:0000256" key="6">
    <source>
        <dbReference type="ARBA" id="ARBA00023157"/>
    </source>
</evidence>
<evidence type="ECO:0000256" key="4">
    <source>
        <dbReference type="ARBA" id="ARBA00022729"/>
    </source>
</evidence>
<dbReference type="PROSITE" id="PS00250">
    <property type="entry name" value="TGF_BETA_1"/>
    <property type="match status" value="1"/>
</dbReference>
<keyword evidence="3" id="KW-0964">Secreted</keyword>
<dbReference type="GO" id="GO:0005125">
    <property type="term" value="F:cytokine activity"/>
    <property type="evidence" value="ECO:0007669"/>
    <property type="project" value="TreeGrafter"/>
</dbReference>
<dbReference type="InterPro" id="IPR029034">
    <property type="entry name" value="Cystine-knot_cytokine"/>
</dbReference>
<dbReference type="InterPro" id="IPR015615">
    <property type="entry name" value="TGF-beta-rel"/>
</dbReference>
<evidence type="ECO:0000256" key="9">
    <source>
        <dbReference type="SAM" id="MobiDB-lite"/>
    </source>
</evidence>
<dbReference type="InterPro" id="IPR017948">
    <property type="entry name" value="TGFb_CS"/>
</dbReference>
<dbReference type="Gene3D" id="2.10.90.10">
    <property type="entry name" value="Cystine-knot cytokines"/>
    <property type="match status" value="1"/>
</dbReference>
<keyword evidence="6" id="KW-1015">Disulfide bond</keyword>
<keyword evidence="5 8" id="KW-0339">Growth factor</keyword>
<dbReference type="GO" id="GO:0005615">
    <property type="term" value="C:extracellular space"/>
    <property type="evidence" value="ECO:0007669"/>
    <property type="project" value="TreeGrafter"/>
</dbReference>
<accession>A0A2P1DVE7</accession>
<organism evidence="12">
    <name type="scientific">Nemertoderma westbladi</name>
    <dbReference type="NCBI Taxonomy" id="172109"/>
    <lineage>
        <taxon>Eukaryota</taxon>
        <taxon>Metazoa</taxon>
        <taxon>Xenacoelomorpha</taxon>
        <taxon>Acoelomorpha</taxon>
        <taxon>Nemertodermatida</taxon>
        <taxon>Nemertodermatidae</taxon>
        <taxon>Nemertoderma</taxon>
    </lineage>
</organism>
<dbReference type="SMART" id="SM00204">
    <property type="entry name" value="TGFB"/>
    <property type="match status" value="1"/>
</dbReference>
<comment type="subcellular location">
    <subcellularLocation>
        <location evidence="1">Secreted</location>
    </subcellularLocation>
</comment>
<keyword evidence="4 10" id="KW-0732">Signal</keyword>
<evidence type="ECO:0000259" key="11">
    <source>
        <dbReference type="PROSITE" id="PS51362"/>
    </source>
</evidence>
<evidence type="ECO:0000256" key="2">
    <source>
        <dbReference type="ARBA" id="ARBA00006656"/>
    </source>
</evidence>
<dbReference type="EMBL" id="KY709816">
    <property type="protein sequence ID" value="AVK72367.1"/>
    <property type="molecule type" value="mRNA"/>
</dbReference>
<evidence type="ECO:0000256" key="3">
    <source>
        <dbReference type="ARBA" id="ARBA00022525"/>
    </source>
</evidence>
<dbReference type="Gene3D" id="2.60.120.970">
    <property type="match status" value="1"/>
</dbReference>
<dbReference type="SUPFAM" id="SSF57501">
    <property type="entry name" value="Cystine-knot cytokines"/>
    <property type="match status" value="1"/>
</dbReference>
<evidence type="ECO:0000256" key="10">
    <source>
        <dbReference type="SAM" id="SignalP"/>
    </source>
</evidence>
<feature type="chain" id="PRO_5015201211" evidence="10">
    <location>
        <begin position="22"/>
        <end position="422"/>
    </location>
</feature>
<feature type="region of interest" description="Disordered" evidence="9">
    <location>
        <begin position="243"/>
        <end position="262"/>
    </location>
</feature>
<evidence type="ECO:0000256" key="8">
    <source>
        <dbReference type="RuleBase" id="RU000354"/>
    </source>
</evidence>
<evidence type="ECO:0000256" key="1">
    <source>
        <dbReference type="ARBA" id="ARBA00004613"/>
    </source>
</evidence>
<feature type="region of interest" description="Disordered" evidence="9">
    <location>
        <begin position="279"/>
        <end position="302"/>
    </location>
</feature>
<reference evidence="12" key="1">
    <citation type="journal article" date="2018" name="Nature">
        <title>Convergent evolution of bilaterian nerve cords.</title>
        <authorList>
            <person name="Martin-Duran J.M."/>
            <person name="Pang K."/>
            <person name="Borve A."/>
            <person name="Le H.S."/>
            <person name="Furu A."/>
            <person name="Cannon J.T."/>
            <person name="Jondelius U."/>
            <person name="Hejnol A."/>
        </authorList>
    </citation>
    <scope>NUCLEOTIDE SEQUENCE</scope>
</reference>
<dbReference type="Pfam" id="PF00019">
    <property type="entry name" value="TGF_beta"/>
    <property type="match status" value="1"/>
</dbReference>
<keyword evidence="7" id="KW-0325">Glycoprotein</keyword>
<evidence type="ECO:0000256" key="5">
    <source>
        <dbReference type="ARBA" id="ARBA00023030"/>
    </source>
</evidence>
<dbReference type="InterPro" id="IPR001839">
    <property type="entry name" value="TGF-b_C"/>
</dbReference>
<protein>
    <submittedName>
        <fullName evidence="12">Anti-dorsalizing morphogenetic protein ADMP</fullName>
    </submittedName>
</protein>
<dbReference type="Pfam" id="PF00688">
    <property type="entry name" value="TGFb_propeptide"/>
    <property type="match status" value="1"/>
</dbReference>
<dbReference type="PROSITE" id="PS51362">
    <property type="entry name" value="TGF_BETA_2"/>
    <property type="match status" value="1"/>
</dbReference>
<feature type="domain" description="TGF-beta family profile" evidence="11">
    <location>
        <begin position="283"/>
        <end position="422"/>
    </location>
</feature>
<feature type="signal peptide" evidence="10">
    <location>
        <begin position="1"/>
        <end position="21"/>
    </location>
</feature>
<evidence type="ECO:0000256" key="7">
    <source>
        <dbReference type="ARBA" id="ARBA00023180"/>
    </source>
</evidence>
<evidence type="ECO:0000313" key="12">
    <source>
        <dbReference type="EMBL" id="AVK72367.1"/>
    </source>
</evidence>
<proteinExistence type="evidence at transcript level"/>
<dbReference type="AlphaFoldDB" id="A0A2P1DVE7"/>
<name>A0A2P1DVE7_9BILA</name>
<dbReference type="PANTHER" id="PTHR11848">
    <property type="entry name" value="TGF-BETA FAMILY"/>
    <property type="match status" value="1"/>
</dbReference>
<comment type="similarity">
    <text evidence="2 8">Belongs to the TGF-beta family.</text>
</comment>